<reference evidence="1 2" key="1">
    <citation type="submission" date="2017-05" db="EMBL/GenBank/DDBJ databases">
        <title>The Genome Sequence of Enterococcus faecium 6F2_DIV0138.</title>
        <authorList>
            <consortium name="The Broad Institute Genomics Platform"/>
            <consortium name="The Broad Institute Genomic Center for Infectious Diseases"/>
            <person name="Earl A."/>
            <person name="Manson A."/>
            <person name="Schwartman J."/>
            <person name="Gilmore M."/>
            <person name="Abouelleil A."/>
            <person name="Cao P."/>
            <person name="Chapman S."/>
            <person name="Cusick C."/>
            <person name="Shea T."/>
            <person name="Young S."/>
            <person name="Neafsey D."/>
            <person name="Nusbaum C."/>
            <person name="Birren B."/>
        </authorList>
    </citation>
    <scope>NUCLEOTIDE SEQUENCE [LARGE SCALE GENOMIC DNA]</scope>
    <source>
        <strain evidence="1 2">6F2_DIV0138</strain>
    </source>
</reference>
<dbReference type="InterPro" id="IPR011855">
    <property type="entry name" value="Phgtail_TP901_1"/>
</dbReference>
<dbReference type="RefSeq" id="WP_086324908.1">
    <property type="nucleotide sequence ID" value="NZ_NGLB01000001.1"/>
</dbReference>
<proteinExistence type="predicted"/>
<organism evidence="1 2">
    <name type="scientific">Enterococcus faecium</name>
    <name type="common">Streptococcus faecium</name>
    <dbReference type="NCBI Taxonomy" id="1352"/>
    <lineage>
        <taxon>Bacteria</taxon>
        <taxon>Bacillati</taxon>
        <taxon>Bacillota</taxon>
        <taxon>Bacilli</taxon>
        <taxon>Lactobacillales</taxon>
        <taxon>Enterococcaceae</taxon>
        <taxon>Enterococcus</taxon>
    </lineage>
</organism>
<dbReference type="NCBIfam" id="TIGR02126">
    <property type="entry name" value="phgtail_TP901_1"/>
    <property type="match status" value="1"/>
</dbReference>
<name>A0AB73N4T6_ENTFC</name>
<evidence type="ECO:0000313" key="2">
    <source>
        <dbReference type="Proteomes" id="UP000194737"/>
    </source>
</evidence>
<gene>
    <name evidence="1" type="ORF">A5804_001942</name>
</gene>
<dbReference type="Proteomes" id="UP000194737">
    <property type="component" value="Unassembled WGS sequence"/>
</dbReference>
<dbReference type="EMBL" id="NGLB01000001">
    <property type="protein sequence ID" value="OTO00432.1"/>
    <property type="molecule type" value="Genomic_DNA"/>
</dbReference>
<sequence>MAEATQGKKVILLVRRLDEAKTKAAAKPLFQIEHTISYERSLDTTQTKDGAVNSDGGLEVTLSLTGLASKDDENEYMKKAVKDGAIMEFWSVDLSQEGTEDNVGKYKAEYMRGKVASWEVPYNVEDLVEISTEANVDGVPQEGYATVDPSVIEKAQYVFADTTKASEGGTSVLSIKNKKE</sequence>
<dbReference type="AlphaFoldDB" id="A0AB73N4T6"/>
<protein>
    <submittedName>
        <fullName evidence="1">TP901-1 family phage major tail protein</fullName>
    </submittedName>
</protein>
<dbReference type="PRINTS" id="PR01998">
    <property type="entry name" value="MTP2STAPHYLO"/>
</dbReference>
<accession>A0AB73N4T6</accession>
<evidence type="ECO:0000313" key="1">
    <source>
        <dbReference type="EMBL" id="OTO00432.1"/>
    </source>
</evidence>
<comment type="caution">
    <text evidence="1">The sequence shown here is derived from an EMBL/GenBank/DDBJ whole genome shotgun (WGS) entry which is preliminary data.</text>
</comment>
<dbReference type="Pfam" id="PF06199">
    <property type="entry name" value="Phage_tail_2"/>
    <property type="match status" value="1"/>
</dbReference>
<dbReference type="PRINTS" id="PR01997">
    <property type="entry name" value="MTP2FAMILY"/>
</dbReference>
<dbReference type="InterPro" id="IPR022345">
    <property type="entry name" value="Phage_69_Orf23_MTP"/>
</dbReference>